<keyword evidence="3 11" id="KW-0378">Hydrolase</keyword>
<evidence type="ECO:0000256" key="10">
    <source>
        <dbReference type="ARBA" id="ARBA00048988"/>
    </source>
</evidence>
<feature type="region of interest" description="Disordered" evidence="12">
    <location>
        <begin position="915"/>
        <end position="984"/>
    </location>
</feature>
<sequence>MTDIIDLCSESESDGESIIAAPKATKSGPATSLTSSSTSAQPSKPKQTVAATTKPLASIFTRKAPPIKKPAEAVPEKSTSKPQPKSRLKANPKTKLKETTRPPPPAPVVKSEYAPVHMPACGPEAILASLNNAQRRAVTSGCNTVAILAGPGSGKTHTLTSRVAWLIDMMGYAPANVIVATFTVKASREMKERIGKVLGNGREKKIILGTFHSVALRYLSTYGPRIGLKKGFSIADDGDSKSIIKRIIKRLNFDTDHGVARAWISKKKAKGCLGLSEKEQEEEMRRSNRPRPMQSVQKAEKSAESNEITAKFEAIHSEYQQHMASLNLLDYDDLLVKCTELLRAHPVCVSNVQAVLIDEYQDTNGIQFELMKLFAQARNRITVVGDPDQSIYGWRSAEITNLSRFLCDFPDTAEVSLEENYRSSRSILETSLQVIKQDSERYDKSLLSLHKKGSMPVMRRLLDSAHEARWIVHEIKRATQLTGNMVNHGDIAILVRSATLSRPIEQALARAAIPYRMIGGRKFFERAEIKLLVDYLRIISQPSQNEVLTRIINNPKRGVGAATIAGLQEEAETGNMCLWDLVTKHCRGDIKAKTSINGPTEKRISSFVGFMKTLRRRLDGNDEDRDDIVEDFGINEDDTKGAGDDDDGEEGGADVGDNDKESTQTSQQKDEQKTVFSSSNPFHIEPAKPYDLVELLVALIERLNYRAYIGATFGGDDETRWANVEEFINMAREFMSNSKQLFLEDQLPEIEGVAQNNQTNVLSTFIANITLSADADKKNGEETTPMVTISTIHAAKGLEWPVVFIPAAYDGSLPHKRSDDFNEERRLLYVAMTRAKCLLNVSYGLFYTYTPTEDKNPTERTLSPFLEPVWNVWFSETGPSFNRDLLEEMGDILRRPVPSDHEIYKSLPTDAALEDSAFPIDPNDAKRRVNDNARDIDFSNGRARGERHSAQQSNQRRQLSSAPNYNLQGGEGREGPWQRGYSTTMEGASSGFTMGAGAGQYSGFVSAAKHRDIVVETKEEPTYNLTALAADKKRQRISGKAAGNSKALLAGQQTMMQTFFRSNSTSTTAVTVDDDEPPKVSLPPRSRLQMGSTPARTHQGGYQKAAGMFSRRQEVSPAAVLPGIPAELKSRSLGGVRRNMMSIAGRHPGAASSRMDKMDRANRTEGMETKVYSHFSSSPTRPEPAQPAEVPSNAVPVPPMNGRQLPLQAQPQPPTAQPAPSAQPYAYNRPRPYNNVVQPSRTIGGKENLHTTRTAGTGSAKPLSRPAASFHTTTCTLVTSGHGSLKRQAERISGDIAPIERLRQPFRPPTMRRP</sequence>
<dbReference type="PROSITE" id="PS51217">
    <property type="entry name" value="UVRD_HELICASE_CTER"/>
    <property type="match status" value="1"/>
</dbReference>
<evidence type="ECO:0000256" key="1">
    <source>
        <dbReference type="ARBA" id="ARBA00009922"/>
    </source>
</evidence>
<dbReference type="InterPro" id="IPR014016">
    <property type="entry name" value="UvrD-like_ATP-bd"/>
</dbReference>
<gene>
    <name evidence="15" type="ORF">F503_04328</name>
</gene>
<keyword evidence="2 11" id="KW-0547">Nucleotide-binding</keyword>
<accession>S3CA08</accession>
<evidence type="ECO:0000256" key="12">
    <source>
        <dbReference type="SAM" id="MobiDB-lite"/>
    </source>
</evidence>
<dbReference type="STRING" id="1262450.S3CA08"/>
<dbReference type="CDD" id="cd17932">
    <property type="entry name" value="DEXQc_UvrD"/>
    <property type="match status" value="1"/>
</dbReference>
<keyword evidence="4 11" id="KW-0347">Helicase</keyword>
<dbReference type="OrthoDB" id="1470711at2759"/>
<dbReference type="eggNOG" id="KOG2108">
    <property type="taxonomic scope" value="Eukaryota"/>
</dbReference>
<dbReference type="InterPro" id="IPR013986">
    <property type="entry name" value="DExx_box_DNA_helicase_dom_sf"/>
</dbReference>
<feature type="region of interest" description="Disordered" evidence="12">
    <location>
        <begin position="625"/>
        <end position="681"/>
    </location>
</feature>
<dbReference type="InterPro" id="IPR014017">
    <property type="entry name" value="DNA_helicase_UvrD-like_C"/>
</dbReference>
<keyword evidence="5 11" id="KW-0067">ATP-binding</keyword>
<feature type="binding site" evidence="11">
    <location>
        <begin position="149"/>
        <end position="156"/>
    </location>
    <ligand>
        <name>ATP</name>
        <dbReference type="ChEBI" id="CHEBI:30616"/>
    </ligand>
</feature>
<dbReference type="PANTHER" id="PTHR11070:SF2">
    <property type="entry name" value="ATP-DEPENDENT DNA HELICASE SRS2"/>
    <property type="match status" value="1"/>
</dbReference>
<keyword evidence="7" id="KW-0413">Isomerase</keyword>
<evidence type="ECO:0000256" key="9">
    <source>
        <dbReference type="ARBA" id="ARBA00034808"/>
    </source>
</evidence>
<dbReference type="HOGENOM" id="CLU_004585_4_2_1"/>
<dbReference type="VEuPathDB" id="FungiDB:F503_04328"/>
<dbReference type="Gene3D" id="1.10.486.10">
    <property type="entry name" value="PCRA, domain 4"/>
    <property type="match status" value="2"/>
</dbReference>
<dbReference type="Gene3D" id="3.40.50.300">
    <property type="entry name" value="P-loop containing nucleotide triphosphate hydrolases"/>
    <property type="match status" value="3"/>
</dbReference>
<comment type="catalytic activity">
    <reaction evidence="8">
        <text>Couples ATP hydrolysis with the unwinding of duplex DNA by translocating in the 3'-5' direction.</text>
        <dbReference type="EC" id="5.6.2.4"/>
    </reaction>
</comment>
<dbReference type="Pfam" id="PF00580">
    <property type="entry name" value="UvrD-helicase"/>
    <property type="match status" value="1"/>
</dbReference>
<feature type="compositionally biased region" description="Acidic residues" evidence="12">
    <location>
        <begin position="625"/>
        <end position="636"/>
    </location>
</feature>
<evidence type="ECO:0000256" key="2">
    <source>
        <dbReference type="ARBA" id="ARBA00022741"/>
    </source>
</evidence>
<evidence type="ECO:0000256" key="8">
    <source>
        <dbReference type="ARBA" id="ARBA00034617"/>
    </source>
</evidence>
<comment type="catalytic activity">
    <reaction evidence="10">
        <text>ATP + H2O = ADP + phosphate + H(+)</text>
        <dbReference type="Rhea" id="RHEA:13065"/>
        <dbReference type="ChEBI" id="CHEBI:15377"/>
        <dbReference type="ChEBI" id="CHEBI:15378"/>
        <dbReference type="ChEBI" id="CHEBI:30616"/>
        <dbReference type="ChEBI" id="CHEBI:43474"/>
        <dbReference type="ChEBI" id="CHEBI:456216"/>
        <dbReference type="EC" id="5.6.2.4"/>
    </reaction>
</comment>
<feature type="compositionally biased region" description="Basic and acidic residues" evidence="12">
    <location>
        <begin position="923"/>
        <end position="949"/>
    </location>
</feature>
<feature type="domain" description="UvrD-like helicase C-terminal" evidence="14">
    <location>
        <begin position="425"/>
        <end position="797"/>
    </location>
</feature>
<evidence type="ECO:0000313" key="16">
    <source>
        <dbReference type="Proteomes" id="UP000016923"/>
    </source>
</evidence>
<dbReference type="GO" id="GO:0005634">
    <property type="term" value="C:nucleus"/>
    <property type="evidence" value="ECO:0007669"/>
    <property type="project" value="TreeGrafter"/>
</dbReference>
<dbReference type="Pfam" id="PF13361">
    <property type="entry name" value="UvrD_C"/>
    <property type="match status" value="1"/>
</dbReference>
<dbReference type="PANTHER" id="PTHR11070">
    <property type="entry name" value="UVRD / RECB / PCRA DNA HELICASE FAMILY MEMBER"/>
    <property type="match status" value="1"/>
</dbReference>
<dbReference type="InterPro" id="IPR027417">
    <property type="entry name" value="P-loop_NTPase"/>
</dbReference>
<feature type="compositionally biased region" description="Basic and acidic residues" evidence="12">
    <location>
        <begin position="657"/>
        <end position="673"/>
    </location>
</feature>
<feature type="compositionally biased region" description="Low complexity" evidence="12">
    <location>
        <begin position="26"/>
        <end position="47"/>
    </location>
</feature>
<feature type="compositionally biased region" description="Basic residues" evidence="12">
    <location>
        <begin position="84"/>
        <end position="94"/>
    </location>
</feature>
<dbReference type="GO" id="GO:0043138">
    <property type="term" value="F:3'-5' DNA helicase activity"/>
    <property type="evidence" value="ECO:0007669"/>
    <property type="project" value="UniProtKB-EC"/>
</dbReference>
<dbReference type="EC" id="5.6.2.4" evidence="9"/>
<evidence type="ECO:0000256" key="6">
    <source>
        <dbReference type="ARBA" id="ARBA00023125"/>
    </source>
</evidence>
<dbReference type="GO" id="GO:0016787">
    <property type="term" value="F:hydrolase activity"/>
    <property type="evidence" value="ECO:0007669"/>
    <property type="project" value="UniProtKB-UniRule"/>
</dbReference>
<keyword evidence="6" id="KW-0238">DNA-binding</keyword>
<evidence type="ECO:0000259" key="13">
    <source>
        <dbReference type="PROSITE" id="PS51198"/>
    </source>
</evidence>
<comment type="similarity">
    <text evidence="1">Belongs to the helicase family. UvrD subfamily.</text>
</comment>
<dbReference type="Gene3D" id="1.10.10.160">
    <property type="match status" value="1"/>
</dbReference>
<evidence type="ECO:0000256" key="5">
    <source>
        <dbReference type="ARBA" id="ARBA00022840"/>
    </source>
</evidence>
<dbReference type="GO" id="GO:0005524">
    <property type="term" value="F:ATP binding"/>
    <property type="evidence" value="ECO:0007669"/>
    <property type="project" value="UniProtKB-UniRule"/>
</dbReference>
<evidence type="ECO:0000256" key="7">
    <source>
        <dbReference type="ARBA" id="ARBA00023235"/>
    </source>
</evidence>
<organism evidence="15 16">
    <name type="scientific">Ophiostoma piceae (strain UAMH 11346)</name>
    <name type="common">Sap stain fungus</name>
    <dbReference type="NCBI Taxonomy" id="1262450"/>
    <lineage>
        <taxon>Eukaryota</taxon>
        <taxon>Fungi</taxon>
        <taxon>Dikarya</taxon>
        <taxon>Ascomycota</taxon>
        <taxon>Pezizomycotina</taxon>
        <taxon>Sordariomycetes</taxon>
        <taxon>Sordariomycetidae</taxon>
        <taxon>Ophiostomatales</taxon>
        <taxon>Ophiostomataceae</taxon>
        <taxon>Ophiostoma</taxon>
    </lineage>
</organism>
<evidence type="ECO:0000256" key="4">
    <source>
        <dbReference type="ARBA" id="ARBA00022806"/>
    </source>
</evidence>
<evidence type="ECO:0000313" key="15">
    <source>
        <dbReference type="EMBL" id="EPE08741.1"/>
    </source>
</evidence>
<feature type="region of interest" description="Disordered" evidence="12">
    <location>
        <begin position="1067"/>
        <end position="1100"/>
    </location>
</feature>
<feature type="domain" description="UvrD-like helicase ATP-binding" evidence="13">
    <location>
        <begin position="128"/>
        <end position="424"/>
    </location>
</feature>
<dbReference type="InterPro" id="IPR000212">
    <property type="entry name" value="DNA_helicase_UvrD/REP"/>
</dbReference>
<evidence type="ECO:0000256" key="3">
    <source>
        <dbReference type="ARBA" id="ARBA00022801"/>
    </source>
</evidence>
<feature type="compositionally biased region" description="Polar residues" evidence="12">
    <location>
        <begin position="950"/>
        <end position="967"/>
    </location>
</feature>
<dbReference type="Proteomes" id="UP000016923">
    <property type="component" value="Unassembled WGS sequence"/>
</dbReference>
<protein>
    <recommendedName>
        <fullName evidence="9">DNA 3'-5' helicase</fullName>
        <ecNumber evidence="9">5.6.2.4</ecNumber>
    </recommendedName>
</protein>
<keyword evidence="16" id="KW-1185">Reference proteome</keyword>
<dbReference type="SUPFAM" id="SSF52540">
    <property type="entry name" value="P-loop containing nucleoside triphosphate hydrolases"/>
    <property type="match status" value="1"/>
</dbReference>
<feature type="region of interest" description="Disordered" evidence="12">
    <location>
        <begin position="1"/>
        <end position="108"/>
    </location>
</feature>
<dbReference type="PROSITE" id="PS51198">
    <property type="entry name" value="UVRD_HELICASE_ATP_BIND"/>
    <property type="match status" value="1"/>
</dbReference>
<proteinExistence type="inferred from homology"/>
<dbReference type="EMBL" id="KE148148">
    <property type="protein sequence ID" value="EPE08741.1"/>
    <property type="molecule type" value="Genomic_DNA"/>
</dbReference>
<feature type="region of interest" description="Disordered" evidence="12">
    <location>
        <begin position="275"/>
        <end position="302"/>
    </location>
</feature>
<evidence type="ECO:0000259" key="14">
    <source>
        <dbReference type="PROSITE" id="PS51217"/>
    </source>
</evidence>
<feature type="compositionally biased region" description="Basic and acidic residues" evidence="12">
    <location>
        <begin position="69"/>
        <end position="79"/>
    </location>
</feature>
<name>S3CA08_OPHP1</name>
<dbReference type="CDD" id="cd18807">
    <property type="entry name" value="SF1_C_UvrD"/>
    <property type="match status" value="1"/>
</dbReference>
<dbReference type="GO" id="GO:0000725">
    <property type="term" value="P:recombinational repair"/>
    <property type="evidence" value="ECO:0007669"/>
    <property type="project" value="TreeGrafter"/>
</dbReference>
<reference evidence="15 16" key="1">
    <citation type="journal article" date="2013" name="BMC Genomics">
        <title>The genome and transcriptome of the pine saprophyte Ophiostoma piceae, and a comparison with the bark beetle-associated pine pathogen Grosmannia clavigera.</title>
        <authorList>
            <person name="Haridas S."/>
            <person name="Wang Y."/>
            <person name="Lim L."/>
            <person name="Massoumi Alamouti S."/>
            <person name="Jackman S."/>
            <person name="Docking R."/>
            <person name="Robertson G."/>
            <person name="Birol I."/>
            <person name="Bohlmann J."/>
            <person name="Breuil C."/>
        </authorList>
    </citation>
    <scope>NUCLEOTIDE SEQUENCE [LARGE SCALE GENOMIC DNA]</scope>
    <source>
        <strain evidence="15 16">UAMH 11346</strain>
    </source>
</reference>
<dbReference type="GO" id="GO:0003677">
    <property type="term" value="F:DNA binding"/>
    <property type="evidence" value="ECO:0007669"/>
    <property type="project" value="UniProtKB-KW"/>
</dbReference>
<evidence type="ECO:0000256" key="11">
    <source>
        <dbReference type="PROSITE-ProRule" id="PRU00560"/>
    </source>
</evidence>
<feature type="region of interest" description="Disordered" evidence="12">
    <location>
        <begin position="1171"/>
        <end position="1268"/>
    </location>
</feature>